<keyword evidence="6" id="KW-0804">Transcription</keyword>
<evidence type="ECO:0000256" key="5">
    <source>
        <dbReference type="ARBA" id="ARBA00023125"/>
    </source>
</evidence>
<evidence type="ECO:0000256" key="2">
    <source>
        <dbReference type="ARBA" id="ARBA00010410"/>
    </source>
</evidence>
<feature type="compositionally biased region" description="Polar residues" evidence="11">
    <location>
        <begin position="18"/>
        <end position="40"/>
    </location>
</feature>
<gene>
    <name evidence="13" type="primary">LOC113503386</name>
</gene>
<dbReference type="Proteomes" id="UP000322000">
    <property type="component" value="Chromosome 19"/>
</dbReference>
<organism evidence="12 13">
    <name type="scientific">Trichoplusia ni</name>
    <name type="common">Cabbage looper</name>
    <dbReference type="NCBI Taxonomy" id="7111"/>
    <lineage>
        <taxon>Eukaryota</taxon>
        <taxon>Metazoa</taxon>
        <taxon>Ecdysozoa</taxon>
        <taxon>Arthropoda</taxon>
        <taxon>Hexapoda</taxon>
        <taxon>Insecta</taxon>
        <taxon>Pterygota</taxon>
        <taxon>Neoptera</taxon>
        <taxon>Endopterygota</taxon>
        <taxon>Lepidoptera</taxon>
        <taxon>Glossata</taxon>
        <taxon>Ditrysia</taxon>
        <taxon>Noctuoidea</taxon>
        <taxon>Noctuidae</taxon>
        <taxon>Plusiinae</taxon>
        <taxon>Trichoplusia</taxon>
    </lineage>
</organism>
<dbReference type="Pfam" id="PF12251">
    <property type="entry name" value="SNAPC3"/>
    <property type="match status" value="1"/>
</dbReference>
<comment type="function">
    <text evidence="8">Part of the SNAPc complex required for the transcription of both RNA polymerase II and III small-nuclear RNA genes. Binds to the proximal sequence element (PSE), a non-TATA-box basal promoter element common to these 2 types of genes. Recruits TBP and BRF2 to the U6 snRNA TATA box.</text>
</comment>
<name>A0A7E5WLV5_TRINI</name>
<dbReference type="OrthoDB" id="46583at2759"/>
<dbReference type="GO" id="GO:0019185">
    <property type="term" value="C:snRNA-activating protein complex"/>
    <property type="evidence" value="ECO:0007669"/>
    <property type="project" value="TreeGrafter"/>
</dbReference>
<feature type="compositionally biased region" description="Low complexity" evidence="11">
    <location>
        <begin position="254"/>
        <end position="263"/>
    </location>
</feature>
<feature type="region of interest" description="Disordered" evidence="11">
    <location>
        <begin position="241"/>
        <end position="271"/>
    </location>
</feature>
<dbReference type="GO" id="GO:0042796">
    <property type="term" value="P:snRNA transcription by RNA polymerase III"/>
    <property type="evidence" value="ECO:0007669"/>
    <property type="project" value="TreeGrafter"/>
</dbReference>
<dbReference type="RefSeq" id="XP_026741116.1">
    <property type="nucleotide sequence ID" value="XM_026885315.1"/>
</dbReference>
<keyword evidence="12" id="KW-1185">Reference proteome</keyword>
<dbReference type="GO" id="GO:0005634">
    <property type="term" value="C:nucleus"/>
    <property type="evidence" value="ECO:0007669"/>
    <property type="project" value="UniProtKB-SubCell"/>
</dbReference>
<keyword evidence="4" id="KW-0805">Transcription regulation</keyword>
<dbReference type="PANTHER" id="PTHR13421">
    <property type="entry name" value="SNRNA-ACTIVATING PROTEIN COMPLEX SUBUNIT 3"/>
    <property type="match status" value="1"/>
</dbReference>
<accession>A0A7E5WLV5</accession>
<dbReference type="InParanoid" id="A0A7E5WLV5"/>
<reference evidence="13" key="1">
    <citation type="submission" date="2025-08" db="UniProtKB">
        <authorList>
            <consortium name="RefSeq"/>
        </authorList>
    </citation>
    <scope>IDENTIFICATION</scope>
</reference>
<evidence type="ECO:0000256" key="8">
    <source>
        <dbReference type="ARBA" id="ARBA00025193"/>
    </source>
</evidence>
<feature type="region of interest" description="Disordered" evidence="11">
    <location>
        <begin position="1"/>
        <end position="64"/>
    </location>
</feature>
<dbReference type="GO" id="GO:0001006">
    <property type="term" value="F:RNA polymerase III type 3 promoter sequence-specific DNA binding"/>
    <property type="evidence" value="ECO:0007669"/>
    <property type="project" value="TreeGrafter"/>
</dbReference>
<evidence type="ECO:0000256" key="9">
    <source>
        <dbReference type="ARBA" id="ARBA00025958"/>
    </source>
</evidence>
<dbReference type="GO" id="GO:0003681">
    <property type="term" value="F:bent DNA binding"/>
    <property type="evidence" value="ECO:0007669"/>
    <property type="project" value="TreeGrafter"/>
</dbReference>
<evidence type="ECO:0000256" key="11">
    <source>
        <dbReference type="SAM" id="MobiDB-lite"/>
    </source>
</evidence>
<comment type="similarity">
    <text evidence="2">Belongs to the SNAPC3/SRD2 family.</text>
</comment>
<evidence type="ECO:0000313" key="13">
    <source>
        <dbReference type="RefSeq" id="XP_026741116.1"/>
    </source>
</evidence>
<evidence type="ECO:0000256" key="4">
    <source>
        <dbReference type="ARBA" id="ARBA00023015"/>
    </source>
</evidence>
<evidence type="ECO:0000256" key="1">
    <source>
        <dbReference type="ARBA" id="ARBA00004123"/>
    </source>
</evidence>
<dbReference type="GeneID" id="113503386"/>
<dbReference type="GO" id="GO:0042795">
    <property type="term" value="P:snRNA transcription by RNA polymerase II"/>
    <property type="evidence" value="ECO:0007669"/>
    <property type="project" value="TreeGrafter"/>
</dbReference>
<evidence type="ECO:0000256" key="7">
    <source>
        <dbReference type="ARBA" id="ARBA00023242"/>
    </source>
</evidence>
<dbReference type="GO" id="GO:0001046">
    <property type="term" value="F:core promoter sequence-specific DNA binding"/>
    <property type="evidence" value="ECO:0007669"/>
    <property type="project" value="TreeGrafter"/>
</dbReference>
<proteinExistence type="inferred from homology"/>
<dbReference type="AlphaFoldDB" id="A0A7E5WLV5"/>
<sequence length="515" mass="58307">MSGTTSDPIKTCDAGSKTAESSLSITSQQVDENTETTQSKDTVESMDCNEESSEETAKSLESGSGVIIVDTEDDEDYIDSIVPPCVRTRDVTLYTDDVGPQMYNAKGSLVTPPIITRRLPDVFAFLPVFGAPPKNVKLEDFLNQKIREFVGCDMNDEEFSELERYCSPDHLRSDIDLTMRSNVPMMGVLNMHINSEPKIEGKKKTLSLSTYKRNKSRIARDRKGLFSKKLKYRGVRMLPFTQEDNPLNEPSPETTSPDNITPPITTPDEDLEPGKDVIYRVRVYRPYAYHSAKDRFTRTRHSVFCYDIVLTGRNTLAQLRDRFVCHNDFDSRTDVSHHPDRLPTQKAKDLFPSGFLFINNVFYVDTRKGCIDYSEPIRAWAIKSKLGEFPKKDMCTVTLGELTLKLGYPEVYVHQGNCEHVFIFSEARLLSAADPLRAARYPCSSAIAQNQTTYCTTCAEISAKWIVVGCTRVPFDPSFFCETCFKLYLYKDGKKIGDFKAYSYRGNALNVLKPQ</sequence>
<evidence type="ECO:0000256" key="3">
    <source>
        <dbReference type="ARBA" id="ARBA00013634"/>
    </source>
</evidence>
<evidence type="ECO:0000256" key="6">
    <source>
        <dbReference type="ARBA" id="ARBA00023163"/>
    </source>
</evidence>
<comment type="subunit">
    <text evidence="9">Part of the SNAPc complex composed of 5 subunits: SNAPC1, SNAPC2, SNAPC3, SNAPC4 and SNAPC5. SNAPC3 interacts with SNAPC1.</text>
</comment>
<keyword evidence="7" id="KW-0539">Nucleus</keyword>
<dbReference type="CTD" id="35787"/>
<comment type="subcellular location">
    <subcellularLocation>
        <location evidence="1">Nucleus</location>
    </subcellularLocation>
</comment>
<keyword evidence="5" id="KW-0238">DNA-binding</keyword>
<dbReference type="PANTHER" id="PTHR13421:SF16">
    <property type="entry name" value="SNRNA-ACTIVATING PROTEIN COMPLEX SUBUNIT 3"/>
    <property type="match status" value="1"/>
</dbReference>
<protein>
    <recommendedName>
        <fullName evidence="3">snRNA-activating protein complex subunit 3</fullName>
    </recommendedName>
    <alternativeName>
        <fullName evidence="10">Small nuclear RNA-activating complex polypeptide 3</fullName>
    </alternativeName>
</protein>
<evidence type="ECO:0000256" key="10">
    <source>
        <dbReference type="ARBA" id="ARBA00029606"/>
    </source>
</evidence>
<dbReference type="KEGG" id="tnl:113503386"/>
<dbReference type="InterPro" id="IPR022042">
    <property type="entry name" value="snRNA-activating_su3"/>
</dbReference>
<dbReference type="GO" id="GO:0000978">
    <property type="term" value="F:RNA polymerase II cis-regulatory region sequence-specific DNA binding"/>
    <property type="evidence" value="ECO:0007669"/>
    <property type="project" value="TreeGrafter"/>
</dbReference>
<evidence type="ECO:0000313" key="12">
    <source>
        <dbReference type="Proteomes" id="UP000322000"/>
    </source>
</evidence>